<proteinExistence type="inferred from homology"/>
<evidence type="ECO:0000256" key="1">
    <source>
        <dbReference type="ARBA" id="ARBA00007227"/>
    </source>
</evidence>
<dbReference type="PANTHER" id="PTHR43236:SF1">
    <property type="entry name" value="BLL7220 PROTEIN"/>
    <property type="match status" value="1"/>
</dbReference>
<keyword evidence="4" id="KW-1185">Reference proteome</keyword>
<evidence type="ECO:0000313" key="4">
    <source>
        <dbReference type="Proteomes" id="UP000297706"/>
    </source>
</evidence>
<comment type="similarity">
    <text evidence="1">Belongs to the short-chain fatty acyl-CoA assimilation regulator (ScfR) family.</text>
</comment>
<protein>
    <submittedName>
        <fullName evidence="3">Transcriptional regulator</fullName>
    </submittedName>
</protein>
<dbReference type="PANTHER" id="PTHR43236">
    <property type="entry name" value="ANTITOXIN HIGA1"/>
    <property type="match status" value="1"/>
</dbReference>
<name>A0A4Y9VTI9_9PROT</name>
<sequence>MIGERLKRARSAAGFSMDVLGTAVGISANMIKKYEHDLSMPSSGVLLKLAAALNVRTEYFFRPAKVKLAEVEYRKKANASAYIIKKIEADVLDQAERWHELANLWPQFPIPPFLFDAELPNISCLDDIDEVVDCVRSHWNLGLNPLPNMIDLLESKGVLVIITQTDVKNTFDGLQAHIGNQPVIVVSADWPGCRQRFTLAHELGHLIMHGHLPVGMDEEKACNRFASAFLLPKSGIVEHLGKTRKNIEPRELFILKHEYGLSMAGCLFRASDLGIISDQKRVSMFKLFTMRGWRTQEPGEPYRAETTCLFEQLVYRALGEQIISESKAAELLQMPLIQLHRSRVMSEMAA</sequence>
<dbReference type="Pfam" id="PF01381">
    <property type="entry name" value="HTH_3"/>
    <property type="match status" value="1"/>
</dbReference>
<evidence type="ECO:0000259" key="2">
    <source>
        <dbReference type="PROSITE" id="PS50943"/>
    </source>
</evidence>
<dbReference type="EMBL" id="PQVH01000006">
    <property type="protein sequence ID" value="TFW72330.1"/>
    <property type="molecule type" value="Genomic_DNA"/>
</dbReference>
<dbReference type="SMART" id="SM00530">
    <property type="entry name" value="HTH_XRE"/>
    <property type="match status" value="1"/>
</dbReference>
<dbReference type="AlphaFoldDB" id="A0A4Y9VTI9"/>
<dbReference type="InterPro" id="IPR001387">
    <property type="entry name" value="Cro/C1-type_HTH"/>
</dbReference>
<comment type="caution">
    <text evidence="3">The sequence shown here is derived from an EMBL/GenBank/DDBJ whole genome shotgun (WGS) entry which is preliminary data.</text>
</comment>
<dbReference type="PROSITE" id="PS50943">
    <property type="entry name" value="HTH_CROC1"/>
    <property type="match status" value="1"/>
</dbReference>
<dbReference type="GO" id="GO:0003677">
    <property type="term" value="F:DNA binding"/>
    <property type="evidence" value="ECO:0007669"/>
    <property type="project" value="InterPro"/>
</dbReference>
<feature type="domain" description="HTH cro/C1-type" evidence="2">
    <location>
        <begin position="6"/>
        <end position="60"/>
    </location>
</feature>
<gene>
    <name evidence="3" type="ORF">C3Y98_04290</name>
</gene>
<organism evidence="3 4">
    <name type="scientific">Methylotenera oryzisoli</name>
    <dbReference type="NCBI Taxonomy" id="2080758"/>
    <lineage>
        <taxon>Bacteria</taxon>
        <taxon>Pseudomonadati</taxon>
        <taxon>Pseudomonadota</taxon>
        <taxon>Betaproteobacteria</taxon>
        <taxon>Nitrosomonadales</taxon>
        <taxon>Methylophilaceae</taxon>
        <taxon>Methylotenera</taxon>
    </lineage>
</organism>
<dbReference type="OrthoDB" id="9794834at2"/>
<dbReference type="InterPro" id="IPR052345">
    <property type="entry name" value="Rad_response_metalloprotease"/>
</dbReference>
<reference evidence="3 4" key="1">
    <citation type="submission" date="2018-02" db="EMBL/GenBank/DDBJ databases">
        <title>A novel lanthanide dependent methylotroph, Methylotenera sp. La3113.</title>
        <authorList>
            <person name="Lv H."/>
            <person name="Tani A."/>
        </authorList>
    </citation>
    <scope>NUCLEOTIDE SEQUENCE [LARGE SCALE GENOMIC DNA]</scope>
    <source>
        <strain evidence="3 4">La3113</strain>
    </source>
</reference>
<dbReference type="InterPro" id="IPR010359">
    <property type="entry name" value="IrrE_HExxH"/>
</dbReference>
<dbReference type="SUPFAM" id="SSF47413">
    <property type="entry name" value="lambda repressor-like DNA-binding domains"/>
    <property type="match status" value="1"/>
</dbReference>
<dbReference type="Gene3D" id="1.10.260.40">
    <property type="entry name" value="lambda repressor-like DNA-binding domains"/>
    <property type="match status" value="1"/>
</dbReference>
<dbReference type="Proteomes" id="UP000297706">
    <property type="component" value="Unassembled WGS sequence"/>
</dbReference>
<evidence type="ECO:0000313" key="3">
    <source>
        <dbReference type="EMBL" id="TFW72330.1"/>
    </source>
</evidence>
<accession>A0A4Y9VTI9</accession>
<dbReference type="InterPro" id="IPR010982">
    <property type="entry name" value="Lambda_DNA-bd_dom_sf"/>
</dbReference>
<dbReference type="Gene3D" id="1.10.10.2910">
    <property type="match status" value="1"/>
</dbReference>
<dbReference type="RefSeq" id="WP_135276871.1">
    <property type="nucleotide sequence ID" value="NZ_PQVH01000006.1"/>
</dbReference>
<dbReference type="Pfam" id="PF06114">
    <property type="entry name" value="Peptidase_M78"/>
    <property type="match status" value="1"/>
</dbReference>
<dbReference type="CDD" id="cd00093">
    <property type="entry name" value="HTH_XRE"/>
    <property type="match status" value="1"/>
</dbReference>